<feature type="compositionally biased region" description="Polar residues" evidence="1">
    <location>
        <begin position="203"/>
        <end position="224"/>
    </location>
</feature>
<gene>
    <name evidence="2" type="ORF">PTTG_03088</name>
</gene>
<protein>
    <submittedName>
        <fullName evidence="2 3">Uncharacterized protein</fullName>
    </submittedName>
</protein>
<evidence type="ECO:0000256" key="1">
    <source>
        <dbReference type="SAM" id="MobiDB-lite"/>
    </source>
</evidence>
<feature type="region of interest" description="Disordered" evidence="1">
    <location>
        <begin position="283"/>
        <end position="349"/>
    </location>
</feature>
<name>A0A180GPD8_PUCT1</name>
<reference evidence="2" key="2">
    <citation type="submission" date="2016-05" db="EMBL/GenBank/DDBJ databases">
        <title>Comparative analysis highlights variable genome content of wheat rusts and divergence of the mating loci.</title>
        <authorList>
            <person name="Cuomo C.A."/>
            <person name="Bakkeren G."/>
            <person name="Szabo L."/>
            <person name="Khalil H."/>
            <person name="Joly D."/>
            <person name="Goldberg J."/>
            <person name="Young S."/>
            <person name="Zeng Q."/>
            <person name="Fellers J."/>
        </authorList>
    </citation>
    <scope>NUCLEOTIDE SEQUENCE [LARGE SCALE GENOMIC DNA]</scope>
    <source>
        <strain evidence="2">1-1 BBBD Race 1</strain>
    </source>
</reference>
<dbReference type="EnsemblFungi" id="PTTG_03088-t43_1">
    <property type="protein sequence ID" value="PTTG_03088-t43_1-p1"/>
    <property type="gene ID" value="PTTG_03088"/>
</dbReference>
<sequence length="349" mass="38464">MMLACKGTVSGNSSLLRVASPDMASSLESFPNPSPPRPSVKAPLGHSSIRASSQTEKLESRRGCARHRHYSIHIHPQAKKNSGTSSPHPVPHLGQSGQQHVSTRLAQVQPSRFFQGVLPSRHQLCDLFHRPEEQKTVNAKETSRLLWKKKTKAVHNPSHSRAPLAPCLSFPVMVLSSISRLGSGDSIKILPKFQRPNFLQNKSASKAKQERVNFSPSASRSPTIQKAVDRYRSQCHEDDKESLTAFLKNAGDHLDDEDNEDEDQLRNPAKATLNFFKMVPRVSEHPHPTRSSSFGSSHSSSSSDSSQKIYSPASQTVSGVASSNQHSCNRAQHLANRHQRGSGLDFLEL</sequence>
<feature type="compositionally biased region" description="Polar residues" evidence="1">
    <location>
        <begin position="307"/>
        <end position="330"/>
    </location>
</feature>
<feature type="region of interest" description="Disordered" evidence="1">
    <location>
        <begin position="203"/>
        <end position="226"/>
    </location>
</feature>
<accession>A0A180GPD8</accession>
<feature type="compositionally biased region" description="Low complexity" evidence="1">
    <location>
        <begin position="291"/>
        <end position="306"/>
    </location>
</feature>
<reference evidence="2" key="1">
    <citation type="submission" date="2009-11" db="EMBL/GenBank/DDBJ databases">
        <authorList>
            <consortium name="The Broad Institute Genome Sequencing Platform"/>
            <person name="Ward D."/>
            <person name="Feldgarden M."/>
            <person name="Earl A."/>
            <person name="Young S.K."/>
            <person name="Zeng Q."/>
            <person name="Koehrsen M."/>
            <person name="Alvarado L."/>
            <person name="Berlin A."/>
            <person name="Bochicchio J."/>
            <person name="Borenstein D."/>
            <person name="Chapman S.B."/>
            <person name="Chen Z."/>
            <person name="Engels R."/>
            <person name="Freedman E."/>
            <person name="Gellesch M."/>
            <person name="Goldberg J."/>
            <person name="Griggs A."/>
            <person name="Gujja S."/>
            <person name="Heilman E."/>
            <person name="Heiman D."/>
            <person name="Hepburn T."/>
            <person name="Howarth C."/>
            <person name="Jen D."/>
            <person name="Larson L."/>
            <person name="Lewis B."/>
            <person name="Mehta T."/>
            <person name="Park D."/>
            <person name="Pearson M."/>
            <person name="Roberts A."/>
            <person name="Saif S."/>
            <person name="Shea T."/>
            <person name="Shenoy N."/>
            <person name="Sisk P."/>
            <person name="Stolte C."/>
            <person name="Sykes S."/>
            <person name="Thomson T."/>
            <person name="Walk T."/>
            <person name="White J."/>
            <person name="Yandava C."/>
            <person name="Izard J."/>
            <person name="Baranova O.V."/>
            <person name="Blanton J.M."/>
            <person name="Tanner A.C."/>
            <person name="Dewhirst F.E."/>
            <person name="Haas B."/>
            <person name="Nusbaum C."/>
            <person name="Birren B."/>
        </authorList>
    </citation>
    <scope>NUCLEOTIDE SEQUENCE [LARGE SCALE GENOMIC DNA]</scope>
    <source>
        <strain evidence="2">1-1 BBBD Race 1</strain>
    </source>
</reference>
<dbReference type="OrthoDB" id="2503727at2759"/>
<reference evidence="3" key="4">
    <citation type="submission" date="2025-05" db="UniProtKB">
        <authorList>
            <consortium name="EnsemblFungi"/>
        </authorList>
    </citation>
    <scope>IDENTIFICATION</scope>
    <source>
        <strain evidence="3">isolate 1-1 / race 1 (BBBD)</strain>
    </source>
</reference>
<dbReference type="Proteomes" id="UP000005240">
    <property type="component" value="Unassembled WGS sequence"/>
</dbReference>
<dbReference type="VEuPathDB" id="FungiDB:PTTG_03088"/>
<keyword evidence="4" id="KW-1185">Reference proteome</keyword>
<feature type="compositionally biased region" description="Basic residues" evidence="1">
    <location>
        <begin position="63"/>
        <end position="78"/>
    </location>
</feature>
<evidence type="ECO:0000313" key="4">
    <source>
        <dbReference type="Proteomes" id="UP000005240"/>
    </source>
</evidence>
<reference evidence="3 4" key="3">
    <citation type="journal article" date="2017" name="G3 (Bethesda)">
        <title>Comparative analysis highlights variable genome content of wheat rusts and divergence of the mating loci.</title>
        <authorList>
            <person name="Cuomo C.A."/>
            <person name="Bakkeren G."/>
            <person name="Khalil H.B."/>
            <person name="Panwar V."/>
            <person name="Joly D."/>
            <person name="Linning R."/>
            <person name="Sakthikumar S."/>
            <person name="Song X."/>
            <person name="Adiconis X."/>
            <person name="Fan L."/>
            <person name="Goldberg J.M."/>
            <person name="Levin J.Z."/>
            <person name="Young S."/>
            <person name="Zeng Q."/>
            <person name="Anikster Y."/>
            <person name="Bruce M."/>
            <person name="Wang M."/>
            <person name="Yin C."/>
            <person name="McCallum B."/>
            <person name="Szabo L.J."/>
            <person name="Hulbert S."/>
            <person name="Chen X."/>
            <person name="Fellers J.P."/>
        </authorList>
    </citation>
    <scope>NUCLEOTIDE SEQUENCE</scope>
    <source>
        <strain evidence="3">isolate 1-1 / race 1 (BBBD)</strain>
        <strain evidence="4">Isolate 1-1 / race 1 (BBBD)</strain>
    </source>
</reference>
<proteinExistence type="predicted"/>
<evidence type="ECO:0000313" key="3">
    <source>
        <dbReference type="EnsemblFungi" id="PTTG_03088-t43_1-p1"/>
    </source>
</evidence>
<dbReference type="AlphaFoldDB" id="A0A180GPD8"/>
<evidence type="ECO:0000313" key="2">
    <source>
        <dbReference type="EMBL" id="OAV94394.1"/>
    </source>
</evidence>
<organism evidence="2">
    <name type="scientific">Puccinia triticina (isolate 1-1 / race 1 (BBBD))</name>
    <name type="common">Brown leaf rust fungus</name>
    <dbReference type="NCBI Taxonomy" id="630390"/>
    <lineage>
        <taxon>Eukaryota</taxon>
        <taxon>Fungi</taxon>
        <taxon>Dikarya</taxon>
        <taxon>Basidiomycota</taxon>
        <taxon>Pucciniomycotina</taxon>
        <taxon>Pucciniomycetes</taxon>
        <taxon>Pucciniales</taxon>
        <taxon>Pucciniaceae</taxon>
        <taxon>Puccinia</taxon>
    </lineage>
</organism>
<dbReference type="EMBL" id="ADAS02000039">
    <property type="protein sequence ID" value="OAV94394.1"/>
    <property type="molecule type" value="Genomic_DNA"/>
</dbReference>
<feature type="region of interest" description="Disordered" evidence="1">
    <location>
        <begin position="22"/>
        <end position="102"/>
    </location>
</feature>